<dbReference type="Gene3D" id="3.40.190.150">
    <property type="entry name" value="Bordetella uptake gene, domain 1"/>
    <property type="match status" value="1"/>
</dbReference>
<dbReference type="EMBL" id="SGXC01000001">
    <property type="protein sequence ID" value="RZS85191.1"/>
    <property type="molecule type" value="Genomic_DNA"/>
</dbReference>
<dbReference type="Gene3D" id="3.40.190.10">
    <property type="entry name" value="Periplasmic binding protein-like II"/>
    <property type="match status" value="1"/>
</dbReference>
<keyword evidence="4" id="KW-1185">Reference proteome</keyword>
<accession>A0A4Q7NJE7</accession>
<dbReference type="RefSeq" id="WP_130356445.1">
    <property type="nucleotide sequence ID" value="NZ_SGXC01000001.1"/>
</dbReference>
<evidence type="ECO:0000256" key="1">
    <source>
        <dbReference type="ARBA" id="ARBA00006987"/>
    </source>
</evidence>
<dbReference type="PIRSF" id="PIRSF017082">
    <property type="entry name" value="YflP"/>
    <property type="match status" value="1"/>
</dbReference>
<dbReference type="AlphaFoldDB" id="A0A4Q7NJE7"/>
<feature type="signal peptide" evidence="2">
    <location>
        <begin position="1"/>
        <end position="24"/>
    </location>
</feature>
<dbReference type="Pfam" id="PF03401">
    <property type="entry name" value="TctC"/>
    <property type="match status" value="1"/>
</dbReference>
<dbReference type="PANTHER" id="PTHR42928:SF5">
    <property type="entry name" value="BLR1237 PROTEIN"/>
    <property type="match status" value="1"/>
</dbReference>
<keyword evidence="2" id="KW-0732">Signal</keyword>
<evidence type="ECO:0000256" key="2">
    <source>
        <dbReference type="SAM" id="SignalP"/>
    </source>
</evidence>
<keyword evidence="3" id="KW-0675">Receptor</keyword>
<reference evidence="3 4" key="1">
    <citation type="submission" date="2019-02" db="EMBL/GenBank/DDBJ databases">
        <title>Genomic Encyclopedia of Type Strains, Phase IV (KMG-IV): sequencing the most valuable type-strain genomes for metagenomic binning, comparative biology and taxonomic classification.</title>
        <authorList>
            <person name="Goeker M."/>
        </authorList>
    </citation>
    <scope>NUCLEOTIDE SEQUENCE [LARGE SCALE GENOMIC DNA]</scope>
    <source>
        <strain evidence="3 4">K24</strain>
    </source>
</reference>
<comment type="similarity">
    <text evidence="1">Belongs to the UPF0065 (bug) family.</text>
</comment>
<evidence type="ECO:0000313" key="3">
    <source>
        <dbReference type="EMBL" id="RZS85191.1"/>
    </source>
</evidence>
<sequence length="324" mass="34016">MPFLPRVRLGAALALAACTLPAAAQAPASYPERPVHIVVPFPPGGIVDNVTRNLGARLSAALGQTFIVENKAGAGGSIGAAHVAKAAPDGYTLLAAFDTHAVNPLLYKLSFDSDKDLAPVALIGTSPLILVVHPSVPARTVPELVALAKARPDALNYASTGAGSSNQLTAELFKATAGVEMNHVPYKGGAPAITDVLGGRVQVMFVSASSVLAHIKAGKMQALAVTTRERIPALPDVPSISQFYPDFEARSWIGLLAPAGTPAATVSRLNTEVYRALQTPEMRTFFDAQAIQPGSGSPEQFGAFLRNETKKWGEIIRKQDIRVE</sequence>
<dbReference type="Proteomes" id="UP000292445">
    <property type="component" value="Unassembled WGS sequence"/>
</dbReference>
<dbReference type="InterPro" id="IPR042100">
    <property type="entry name" value="Bug_dom1"/>
</dbReference>
<evidence type="ECO:0000313" key="4">
    <source>
        <dbReference type="Proteomes" id="UP000292445"/>
    </source>
</evidence>
<name>A0A4Q7NJE7_9BURK</name>
<comment type="caution">
    <text evidence="3">The sequence shown here is derived from an EMBL/GenBank/DDBJ whole genome shotgun (WGS) entry which is preliminary data.</text>
</comment>
<protein>
    <submittedName>
        <fullName evidence="3">Tripartite-type tricarboxylate transporter receptor subunit TctC</fullName>
    </submittedName>
</protein>
<gene>
    <name evidence="3" type="ORF">EV675_1214</name>
</gene>
<organism evidence="3 4">
    <name type="scientific">Pigmentiphaga kullae</name>
    <dbReference type="NCBI Taxonomy" id="151784"/>
    <lineage>
        <taxon>Bacteria</taxon>
        <taxon>Pseudomonadati</taxon>
        <taxon>Pseudomonadota</taxon>
        <taxon>Betaproteobacteria</taxon>
        <taxon>Burkholderiales</taxon>
        <taxon>Alcaligenaceae</taxon>
        <taxon>Pigmentiphaga</taxon>
    </lineage>
</organism>
<proteinExistence type="inferred from homology"/>
<dbReference type="CDD" id="cd13578">
    <property type="entry name" value="PBP2_Bug27"/>
    <property type="match status" value="1"/>
</dbReference>
<feature type="chain" id="PRO_5020245899" evidence="2">
    <location>
        <begin position="25"/>
        <end position="324"/>
    </location>
</feature>
<dbReference type="SUPFAM" id="SSF53850">
    <property type="entry name" value="Periplasmic binding protein-like II"/>
    <property type="match status" value="1"/>
</dbReference>
<dbReference type="PANTHER" id="PTHR42928">
    <property type="entry name" value="TRICARBOXYLATE-BINDING PROTEIN"/>
    <property type="match status" value="1"/>
</dbReference>
<dbReference type="OrthoDB" id="8678477at2"/>
<dbReference type="InterPro" id="IPR005064">
    <property type="entry name" value="BUG"/>
</dbReference>